<evidence type="ECO:0000313" key="6">
    <source>
        <dbReference type="Proteomes" id="UP000183365"/>
    </source>
</evidence>
<evidence type="ECO:0000256" key="3">
    <source>
        <dbReference type="ARBA" id="ARBA00022833"/>
    </source>
</evidence>
<evidence type="ECO:0000256" key="2">
    <source>
        <dbReference type="ARBA" id="ARBA00022771"/>
    </source>
</evidence>
<dbReference type="Pfam" id="PF00569">
    <property type="entry name" value="ZZ"/>
    <property type="match status" value="1"/>
</dbReference>
<feature type="domain" description="ZZ-type" evidence="4">
    <location>
        <begin position="71"/>
        <end position="113"/>
    </location>
</feature>
<dbReference type="OrthoDB" id="661148at2759"/>
<dbReference type="SUPFAM" id="SSF57850">
    <property type="entry name" value="RING/U-box"/>
    <property type="match status" value="1"/>
</dbReference>
<keyword evidence="6" id="KW-1185">Reference proteome</keyword>
<proteinExistence type="predicted"/>
<name>A0A1L0AZR1_9ASCO</name>
<dbReference type="VEuPathDB" id="FungiDB:HGUI_01808"/>
<dbReference type="Proteomes" id="UP000183365">
    <property type="component" value="Unassembled WGS sequence"/>
</dbReference>
<keyword evidence="1" id="KW-0479">Metal-binding</keyword>
<evidence type="ECO:0000256" key="1">
    <source>
        <dbReference type="ARBA" id="ARBA00022723"/>
    </source>
</evidence>
<dbReference type="GO" id="GO:0008270">
    <property type="term" value="F:zinc ion binding"/>
    <property type="evidence" value="ECO:0007669"/>
    <property type="project" value="UniProtKB-KW"/>
</dbReference>
<keyword evidence="3" id="KW-0862">Zinc</keyword>
<dbReference type="SMART" id="SM00291">
    <property type="entry name" value="ZnF_ZZ"/>
    <property type="match status" value="1"/>
</dbReference>
<evidence type="ECO:0000259" key="4">
    <source>
        <dbReference type="SMART" id="SM00291"/>
    </source>
</evidence>
<dbReference type="InterPro" id="IPR043145">
    <property type="entry name" value="Znf_ZZ_sf"/>
</dbReference>
<protein>
    <recommendedName>
        <fullName evidence="4">ZZ-type domain-containing protein</fullName>
    </recommendedName>
</protein>
<dbReference type="Gene3D" id="3.30.60.90">
    <property type="match status" value="1"/>
</dbReference>
<dbReference type="EMBL" id="FQNF01000027">
    <property type="protein sequence ID" value="SGZ39608.1"/>
    <property type="molecule type" value="Genomic_DNA"/>
</dbReference>
<evidence type="ECO:0000313" key="5">
    <source>
        <dbReference type="EMBL" id="SGZ39608.1"/>
    </source>
</evidence>
<reference evidence="6" key="1">
    <citation type="submission" date="2016-11" db="EMBL/GenBank/DDBJ databases">
        <authorList>
            <person name="Guldener U."/>
        </authorList>
    </citation>
    <scope>NUCLEOTIDE SEQUENCE [LARGE SCALE GENOMIC DNA]</scope>
</reference>
<keyword evidence="2" id="KW-0863">Zinc-finger</keyword>
<sequence length="391" mass="44788">MPVYELGSINQNLHDLSLDSKQFKSSETEEKIYIPRAEFDSILEIMETLSSKLKSGPSSTTSISAKKYPYDQDPYYCDMCEDKGIIHGVRYRCLECDDFDVCECCFIQLSQNPDVNASVINFNKKSGLKDVHYDFHNVARIVPSVSRSIKSNAVSIEDMSACKIPLKENEESGILEFHVEDDEEGLFEFYKNLGSSTSVLRELKRRYEGYDDIKAKYDALLAEQKISKHTNNKVVECEHQLVDTKSSSDGIQVSFDLEDKDCIVFTILNDTKDYVIPKSSSLHFRFGKNKDDLTKCYLKLSDKESIQPGSLQILRFNHMFDDYSILKAATYYEIKIMNVDKVLFEATVENPDAGKSNFKELKNELKEEHVPKLCDLSTDDDYDILSEFDDL</sequence>
<organism evidence="5 6">
    <name type="scientific">Hanseniaspora guilliermondii</name>
    <dbReference type="NCBI Taxonomy" id="56406"/>
    <lineage>
        <taxon>Eukaryota</taxon>
        <taxon>Fungi</taxon>
        <taxon>Dikarya</taxon>
        <taxon>Ascomycota</taxon>
        <taxon>Saccharomycotina</taxon>
        <taxon>Saccharomycetes</taxon>
        <taxon>Saccharomycodales</taxon>
        <taxon>Saccharomycodaceae</taxon>
        <taxon>Hanseniaspora</taxon>
    </lineage>
</organism>
<dbReference type="AlphaFoldDB" id="A0A1L0AZR1"/>
<gene>
    <name evidence="5" type="ORF">HGUI_01808</name>
</gene>
<accession>A0A1L0AZR1</accession>
<dbReference type="InterPro" id="IPR000433">
    <property type="entry name" value="Znf_ZZ"/>
</dbReference>